<evidence type="ECO:0000256" key="10">
    <source>
        <dbReference type="ARBA" id="ARBA00023316"/>
    </source>
</evidence>
<evidence type="ECO:0000256" key="1">
    <source>
        <dbReference type="ARBA" id="ARBA00001561"/>
    </source>
</evidence>
<name>A0A973AAZ5_9GAMM</name>
<comment type="cofactor">
    <cofactor evidence="2">
        <name>Zn(2+)</name>
        <dbReference type="ChEBI" id="CHEBI:29105"/>
    </cofactor>
</comment>
<dbReference type="CDD" id="cd06583">
    <property type="entry name" value="PGRP"/>
    <property type="match status" value="1"/>
</dbReference>
<dbReference type="PANTHER" id="PTHR30417:SF4">
    <property type="entry name" value="1,6-ANHYDRO-N-ACETYLMURAMYL-L-ALANINE AMIDASE AMPD"/>
    <property type="match status" value="1"/>
</dbReference>
<feature type="domain" description="N-acetylmuramoyl-L-alanine amidase" evidence="13">
    <location>
        <begin position="16"/>
        <end position="165"/>
    </location>
</feature>
<comment type="caution">
    <text evidence="14">The sequence shown here is derived from an EMBL/GenBank/DDBJ whole genome shotgun (WGS) entry which is preliminary data.</text>
</comment>
<dbReference type="Gene3D" id="3.40.80.10">
    <property type="entry name" value="Peptidoglycan recognition protein-like"/>
    <property type="match status" value="1"/>
</dbReference>
<proteinExistence type="inferred from homology"/>
<keyword evidence="8 14" id="KW-0378">Hydrolase</keyword>
<evidence type="ECO:0000256" key="8">
    <source>
        <dbReference type="ARBA" id="ARBA00022801"/>
    </source>
</evidence>
<accession>A0A973AAZ5</accession>
<dbReference type="SMART" id="SM00644">
    <property type="entry name" value="Ami_2"/>
    <property type="match status" value="1"/>
</dbReference>
<dbReference type="GO" id="GO:0009253">
    <property type="term" value="P:peptidoglycan catabolic process"/>
    <property type="evidence" value="ECO:0007669"/>
    <property type="project" value="InterPro"/>
</dbReference>
<dbReference type="PANTHER" id="PTHR30417">
    <property type="entry name" value="N-ACETYLMURAMOYL-L-ALANINE AMIDASE AMID"/>
    <property type="match status" value="1"/>
</dbReference>
<evidence type="ECO:0000256" key="2">
    <source>
        <dbReference type="ARBA" id="ARBA00001947"/>
    </source>
</evidence>
<comment type="subcellular location">
    <subcellularLocation>
        <location evidence="3">Cytoplasm</location>
    </subcellularLocation>
</comment>
<gene>
    <name evidence="14" type="primary">ampD</name>
    <name evidence="14" type="ORF">HQ497_12925</name>
</gene>
<evidence type="ECO:0000256" key="9">
    <source>
        <dbReference type="ARBA" id="ARBA00022833"/>
    </source>
</evidence>
<evidence type="ECO:0000256" key="3">
    <source>
        <dbReference type="ARBA" id="ARBA00004496"/>
    </source>
</evidence>
<dbReference type="GO" id="GO:0008745">
    <property type="term" value="F:N-acetylmuramoyl-L-alanine amidase activity"/>
    <property type="evidence" value="ECO:0007669"/>
    <property type="project" value="UniProtKB-EC"/>
</dbReference>
<evidence type="ECO:0000313" key="15">
    <source>
        <dbReference type="Proteomes" id="UP000754644"/>
    </source>
</evidence>
<comment type="similarity">
    <text evidence="4">Belongs to the N-acetylmuramoyl-L-alanine amidase 2 family.</text>
</comment>
<dbReference type="EMBL" id="JABMOJ010000490">
    <property type="protein sequence ID" value="NQV66256.1"/>
    <property type="molecule type" value="Genomic_DNA"/>
</dbReference>
<dbReference type="GO" id="GO:0046872">
    <property type="term" value="F:metal ion binding"/>
    <property type="evidence" value="ECO:0007669"/>
    <property type="project" value="UniProtKB-KW"/>
</dbReference>
<evidence type="ECO:0000256" key="4">
    <source>
        <dbReference type="ARBA" id="ARBA00007553"/>
    </source>
</evidence>
<dbReference type="Proteomes" id="UP000754644">
    <property type="component" value="Unassembled WGS sequence"/>
</dbReference>
<evidence type="ECO:0000256" key="6">
    <source>
        <dbReference type="ARBA" id="ARBA00022490"/>
    </source>
</evidence>
<reference evidence="14" key="1">
    <citation type="submission" date="2020-05" db="EMBL/GenBank/DDBJ databases">
        <title>Sulfur intermediates as new biogeochemical hubs in an aquatic model microbial ecosystem.</title>
        <authorList>
            <person name="Vigneron A."/>
        </authorList>
    </citation>
    <scope>NUCLEOTIDE SEQUENCE</scope>
    <source>
        <strain evidence="14">Bin.250</strain>
    </source>
</reference>
<protein>
    <recommendedName>
        <fullName evidence="11">1,6-anhydro-N-acetylmuramyl-L-alanine amidase AmpD</fullName>
        <ecNumber evidence="5">3.5.1.28</ecNumber>
    </recommendedName>
    <alternativeName>
        <fullName evidence="12">N-acetylmuramoyl-L-alanine amidase</fullName>
    </alternativeName>
</protein>
<organism evidence="14 15">
    <name type="scientific">SAR86 cluster bacterium</name>
    <dbReference type="NCBI Taxonomy" id="2030880"/>
    <lineage>
        <taxon>Bacteria</taxon>
        <taxon>Pseudomonadati</taxon>
        <taxon>Pseudomonadota</taxon>
        <taxon>Gammaproteobacteria</taxon>
        <taxon>SAR86 cluster</taxon>
    </lineage>
</organism>
<evidence type="ECO:0000256" key="11">
    <source>
        <dbReference type="ARBA" id="ARBA00039257"/>
    </source>
</evidence>
<dbReference type="AlphaFoldDB" id="A0A973AAZ5"/>
<comment type="catalytic activity">
    <reaction evidence="1">
        <text>Hydrolyzes the link between N-acetylmuramoyl residues and L-amino acid residues in certain cell-wall glycopeptides.</text>
        <dbReference type="EC" id="3.5.1.28"/>
    </reaction>
</comment>
<dbReference type="GO" id="GO:0009254">
    <property type="term" value="P:peptidoglycan turnover"/>
    <property type="evidence" value="ECO:0007669"/>
    <property type="project" value="TreeGrafter"/>
</dbReference>
<keyword evidence="6" id="KW-0963">Cytoplasm</keyword>
<evidence type="ECO:0000313" key="14">
    <source>
        <dbReference type="EMBL" id="NQV66256.1"/>
    </source>
</evidence>
<dbReference type="InterPro" id="IPR036505">
    <property type="entry name" value="Amidase/PGRP_sf"/>
</dbReference>
<keyword evidence="7" id="KW-0479">Metal-binding</keyword>
<dbReference type="Pfam" id="PF01510">
    <property type="entry name" value="Amidase_2"/>
    <property type="match status" value="1"/>
</dbReference>
<evidence type="ECO:0000256" key="7">
    <source>
        <dbReference type="ARBA" id="ARBA00022723"/>
    </source>
</evidence>
<evidence type="ECO:0000259" key="13">
    <source>
        <dbReference type="SMART" id="SM00644"/>
    </source>
</evidence>
<dbReference type="EC" id="3.5.1.28" evidence="5"/>
<dbReference type="InterPro" id="IPR002502">
    <property type="entry name" value="Amidase_domain"/>
</dbReference>
<dbReference type="GO" id="GO:0005737">
    <property type="term" value="C:cytoplasm"/>
    <property type="evidence" value="ECO:0007669"/>
    <property type="project" value="UniProtKB-SubCell"/>
</dbReference>
<sequence length="188" mass="20742">MEIDHGWLDTGERLPSPNCDTRPSAEISLIVVHGISLPAGHFGSAYVPNLFLNRLDVCAHPDFADLAGVCVSSHLLIRRDGQLIQFVPFHARAWHAGESNFRGRPGCNDFSVGIELEGTDHSGYDLKQYQQLAAVCRLLLDTWQIPADHIVGHSDIAPGRKTDPGPKFNWAEFRAMLAADPTCFESVR</sequence>
<evidence type="ECO:0000256" key="5">
    <source>
        <dbReference type="ARBA" id="ARBA00011901"/>
    </source>
</evidence>
<dbReference type="GO" id="GO:0071555">
    <property type="term" value="P:cell wall organization"/>
    <property type="evidence" value="ECO:0007669"/>
    <property type="project" value="UniProtKB-KW"/>
</dbReference>
<dbReference type="SUPFAM" id="SSF55846">
    <property type="entry name" value="N-acetylmuramoyl-L-alanine amidase-like"/>
    <property type="match status" value="1"/>
</dbReference>
<dbReference type="InterPro" id="IPR051206">
    <property type="entry name" value="NAMLAA_amidase_2"/>
</dbReference>
<keyword evidence="9" id="KW-0862">Zinc</keyword>
<keyword evidence="10" id="KW-0961">Cell wall biogenesis/degradation</keyword>
<evidence type="ECO:0000256" key="12">
    <source>
        <dbReference type="ARBA" id="ARBA00042615"/>
    </source>
</evidence>
<dbReference type="NCBIfam" id="NF008758">
    <property type="entry name" value="PRK11789.1"/>
    <property type="match status" value="1"/>
</dbReference>